<proteinExistence type="predicted"/>
<evidence type="ECO:0000313" key="1">
    <source>
        <dbReference type="EMBL" id="VDO66548.1"/>
    </source>
</evidence>
<gene>
    <name evidence="1" type="ORF">HPBE_LOCUS5998</name>
</gene>
<dbReference type="Proteomes" id="UP000050761">
    <property type="component" value="Unassembled WGS sequence"/>
</dbReference>
<reference evidence="1 2" key="1">
    <citation type="submission" date="2018-11" db="EMBL/GenBank/DDBJ databases">
        <authorList>
            <consortium name="Pathogen Informatics"/>
        </authorList>
    </citation>
    <scope>NUCLEOTIDE SEQUENCE [LARGE SCALE GENOMIC DNA]</scope>
</reference>
<dbReference type="EMBL" id="UZAH01025576">
    <property type="protein sequence ID" value="VDO66548.1"/>
    <property type="molecule type" value="Genomic_DNA"/>
</dbReference>
<sequence>MSYGGAVWHDLWFRHGHADDDEVTDIVGNDSQAFRSIVVVVASVRRMCSSALLTRLLHIRSFDAGSVVVTASLHFSSCFTQVNVTDDRHESRIYH</sequence>
<dbReference type="WBParaSite" id="HPBE_0000599701-mRNA-1">
    <property type="protein sequence ID" value="HPBE_0000599701-mRNA-1"/>
    <property type="gene ID" value="HPBE_0000599701"/>
</dbReference>
<accession>A0A3P8APU5</accession>
<evidence type="ECO:0000313" key="3">
    <source>
        <dbReference type="WBParaSite" id="HPBE_0000599701-mRNA-1"/>
    </source>
</evidence>
<reference evidence="3" key="2">
    <citation type="submission" date="2019-09" db="UniProtKB">
        <authorList>
            <consortium name="WormBaseParasite"/>
        </authorList>
    </citation>
    <scope>IDENTIFICATION</scope>
</reference>
<accession>A0A183FH03</accession>
<keyword evidence="2" id="KW-1185">Reference proteome</keyword>
<evidence type="ECO:0000313" key="2">
    <source>
        <dbReference type="Proteomes" id="UP000050761"/>
    </source>
</evidence>
<dbReference type="AlphaFoldDB" id="A0A183FH03"/>
<name>A0A183FH03_HELPZ</name>
<protein>
    <submittedName>
        <fullName evidence="3">Secreted protein</fullName>
    </submittedName>
</protein>
<organism evidence="2 3">
    <name type="scientific">Heligmosomoides polygyrus</name>
    <name type="common">Parasitic roundworm</name>
    <dbReference type="NCBI Taxonomy" id="6339"/>
    <lineage>
        <taxon>Eukaryota</taxon>
        <taxon>Metazoa</taxon>
        <taxon>Ecdysozoa</taxon>
        <taxon>Nematoda</taxon>
        <taxon>Chromadorea</taxon>
        <taxon>Rhabditida</taxon>
        <taxon>Rhabditina</taxon>
        <taxon>Rhabditomorpha</taxon>
        <taxon>Strongyloidea</taxon>
        <taxon>Heligmosomidae</taxon>
        <taxon>Heligmosomoides</taxon>
    </lineage>
</organism>